<feature type="domain" description="Ribosome maturation protein SDO1/SBDS N-terminal" evidence="1">
    <location>
        <begin position="7"/>
        <end position="91"/>
    </location>
</feature>
<proteinExistence type="predicted"/>
<dbReference type="InterPro" id="IPR036786">
    <property type="entry name" value="Ribosome_mat_SBDS_N_sf"/>
</dbReference>
<dbReference type="EMBL" id="BAABUK010000020">
    <property type="protein sequence ID" value="GAA5814279.1"/>
    <property type="molecule type" value="Genomic_DNA"/>
</dbReference>
<comment type="caution">
    <text evidence="2">The sequence shown here is derived from an EMBL/GenBank/DDBJ whole genome shotgun (WGS) entry which is preliminary data.</text>
</comment>
<gene>
    <name evidence="2" type="ORF">MFLAVUS_007773</name>
</gene>
<dbReference type="Proteomes" id="UP001473302">
    <property type="component" value="Unassembled WGS sequence"/>
</dbReference>
<reference evidence="2 3" key="1">
    <citation type="submission" date="2024-04" db="EMBL/GenBank/DDBJ databases">
        <title>genome sequences of Mucor flavus KT1a and Helicostylum pulchrum KT1b strains isolated from the surface of a dry-aged beef.</title>
        <authorList>
            <person name="Toyotome T."/>
            <person name="Hosono M."/>
            <person name="Torimaru M."/>
            <person name="Fukuda K."/>
            <person name="Mikami N."/>
        </authorList>
    </citation>
    <scope>NUCLEOTIDE SEQUENCE [LARGE SCALE GENOMIC DNA]</scope>
    <source>
        <strain evidence="2 3">KT1a</strain>
    </source>
</reference>
<evidence type="ECO:0000313" key="3">
    <source>
        <dbReference type="Proteomes" id="UP001473302"/>
    </source>
</evidence>
<name>A0ABP9Z5A1_9FUNG</name>
<keyword evidence="3" id="KW-1185">Reference proteome</keyword>
<sequence>MPVDHQSTKVVYKGADNTEFFVIANVGMVSKYRSDKTTPLIDVVQSFDIFTTNTGGNTGEAMHPSKGLLESSFNTSNKDEIVKTIIEKGEEKGY</sequence>
<evidence type="ECO:0000259" key="1">
    <source>
        <dbReference type="Pfam" id="PF01172"/>
    </source>
</evidence>
<dbReference type="Pfam" id="PF01172">
    <property type="entry name" value="SBDS_N"/>
    <property type="match status" value="1"/>
</dbReference>
<dbReference type="Gene3D" id="3.30.1250.10">
    <property type="entry name" value="Ribosome maturation protein SBDS, N-terminal domain"/>
    <property type="match status" value="1"/>
</dbReference>
<protein>
    <recommendedName>
        <fullName evidence="1">Ribosome maturation protein SDO1/SBDS N-terminal domain-containing protein</fullName>
    </recommendedName>
</protein>
<evidence type="ECO:0000313" key="2">
    <source>
        <dbReference type="EMBL" id="GAA5814279.1"/>
    </source>
</evidence>
<dbReference type="InterPro" id="IPR019783">
    <property type="entry name" value="SDO1/SBDS_N"/>
</dbReference>
<organism evidence="2 3">
    <name type="scientific">Mucor flavus</name>
    <dbReference type="NCBI Taxonomy" id="439312"/>
    <lineage>
        <taxon>Eukaryota</taxon>
        <taxon>Fungi</taxon>
        <taxon>Fungi incertae sedis</taxon>
        <taxon>Mucoromycota</taxon>
        <taxon>Mucoromycotina</taxon>
        <taxon>Mucoromycetes</taxon>
        <taxon>Mucorales</taxon>
        <taxon>Mucorineae</taxon>
        <taxon>Mucoraceae</taxon>
        <taxon>Mucor</taxon>
    </lineage>
</organism>
<accession>A0ABP9Z5A1</accession>
<dbReference type="SUPFAM" id="SSF89895">
    <property type="entry name" value="FYSH domain"/>
    <property type="match status" value="1"/>
</dbReference>